<evidence type="ECO:0000313" key="2">
    <source>
        <dbReference type="Proteomes" id="UP000321558"/>
    </source>
</evidence>
<sequence length="63" mass="7030">MWAIALLGKQSEILDKPDDLDTVLKEKVNDLEKNPGAVSPAWTQYRVVAKEAEFWQAAESMPG</sequence>
<evidence type="ECO:0000313" key="1">
    <source>
        <dbReference type="EMBL" id="GEN87933.1"/>
    </source>
</evidence>
<proteinExistence type="predicted"/>
<dbReference type="InterPro" id="IPR012349">
    <property type="entry name" value="Split_barrel_FMN-bd"/>
</dbReference>
<comment type="caution">
    <text evidence="1">The sequence shown here is derived from an EMBL/GenBank/DDBJ whole genome shotgun (WGS) entry which is preliminary data.</text>
</comment>
<accession>A0A511ZKF0</accession>
<dbReference type="EMBL" id="BJYM01000010">
    <property type="protein sequence ID" value="GEN87933.1"/>
    <property type="molecule type" value="Genomic_DNA"/>
</dbReference>
<dbReference type="Gene3D" id="2.30.110.10">
    <property type="entry name" value="Electron Transport, Fmn-binding Protein, Chain A"/>
    <property type="match status" value="1"/>
</dbReference>
<keyword evidence="2" id="KW-1185">Reference proteome</keyword>
<organism evidence="1 2">
    <name type="scientific">Oceanobacillus sojae</name>
    <dbReference type="NCBI Taxonomy" id="582851"/>
    <lineage>
        <taxon>Bacteria</taxon>
        <taxon>Bacillati</taxon>
        <taxon>Bacillota</taxon>
        <taxon>Bacilli</taxon>
        <taxon>Bacillales</taxon>
        <taxon>Bacillaceae</taxon>
        <taxon>Oceanobacillus</taxon>
    </lineage>
</organism>
<dbReference type="AlphaFoldDB" id="A0A511ZKF0"/>
<gene>
    <name evidence="1" type="ORF">OSO01_26720</name>
</gene>
<dbReference type="SUPFAM" id="SSF50475">
    <property type="entry name" value="FMN-binding split barrel"/>
    <property type="match status" value="1"/>
</dbReference>
<dbReference type="Proteomes" id="UP000321558">
    <property type="component" value="Unassembled WGS sequence"/>
</dbReference>
<protein>
    <submittedName>
        <fullName evidence="1">Uncharacterized protein</fullName>
    </submittedName>
</protein>
<dbReference type="RefSeq" id="WP_147210880.1">
    <property type="nucleotide sequence ID" value="NZ_BJYM01000010.1"/>
</dbReference>
<dbReference type="OrthoDB" id="9780392at2"/>
<name>A0A511ZKF0_9BACI</name>
<reference evidence="1 2" key="1">
    <citation type="submission" date="2019-07" db="EMBL/GenBank/DDBJ databases">
        <title>Whole genome shotgun sequence of Oceanobacillus sojae NBRC 105379.</title>
        <authorList>
            <person name="Hosoyama A."/>
            <person name="Uohara A."/>
            <person name="Ohji S."/>
            <person name="Ichikawa N."/>
        </authorList>
    </citation>
    <scope>NUCLEOTIDE SEQUENCE [LARGE SCALE GENOMIC DNA]</scope>
    <source>
        <strain evidence="1 2">NBRC 105379</strain>
    </source>
</reference>